<evidence type="ECO:0000313" key="1">
    <source>
        <dbReference type="EMBL" id="KAF7839385.1"/>
    </source>
</evidence>
<organism evidence="1 2">
    <name type="scientific">Senna tora</name>
    <dbReference type="NCBI Taxonomy" id="362788"/>
    <lineage>
        <taxon>Eukaryota</taxon>
        <taxon>Viridiplantae</taxon>
        <taxon>Streptophyta</taxon>
        <taxon>Embryophyta</taxon>
        <taxon>Tracheophyta</taxon>
        <taxon>Spermatophyta</taxon>
        <taxon>Magnoliopsida</taxon>
        <taxon>eudicotyledons</taxon>
        <taxon>Gunneridae</taxon>
        <taxon>Pentapetalae</taxon>
        <taxon>rosids</taxon>
        <taxon>fabids</taxon>
        <taxon>Fabales</taxon>
        <taxon>Fabaceae</taxon>
        <taxon>Caesalpinioideae</taxon>
        <taxon>Cassia clade</taxon>
        <taxon>Senna</taxon>
    </lineage>
</organism>
<accession>A0A835CG85</accession>
<dbReference type="EMBL" id="JAAIUW010000003">
    <property type="protein sequence ID" value="KAF7839385.1"/>
    <property type="molecule type" value="Genomic_DNA"/>
</dbReference>
<name>A0A835CG85_9FABA</name>
<evidence type="ECO:0000313" key="2">
    <source>
        <dbReference type="Proteomes" id="UP000634136"/>
    </source>
</evidence>
<keyword evidence="2" id="KW-1185">Reference proteome</keyword>
<dbReference type="AlphaFoldDB" id="A0A835CG85"/>
<sequence>MVEARIWGWWKIDGVGGFGEEDGWKSGGVESFWVVEDGRVERERGIWLWKFEGSKLLALASSKAPFRGPARYNEQ</sequence>
<dbReference type="Proteomes" id="UP000634136">
    <property type="component" value="Unassembled WGS sequence"/>
</dbReference>
<reference evidence="1" key="1">
    <citation type="submission" date="2020-09" db="EMBL/GenBank/DDBJ databases">
        <title>Genome-Enabled Discovery of Anthraquinone Biosynthesis in Senna tora.</title>
        <authorList>
            <person name="Kang S.-H."/>
            <person name="Pandey R.P."/>
            <person name="Lee C.-M."/>
            <person name="Sim J.-S."/>
            <person name="Jeong J.-T."/>
            <person name="Choi B.-S."/>
            <person name="Jung M."/>
            <person name="Ginzburg D."/>
            <person name="Zhao K."/>
            <person name="Won S.Y."/>
            <person name="Oh T.-J."/>
            <person name="Yu Y."/>
            <person name="Kim N.-H."/>
            <person name="Lee O.R."/>
            <person name="Lee T.-H."/>
            <person name="Bashyal P."/>
            <person name="Kim T.-S."/>
            <person name="Lee W.-H."/>
            <person name="Kawkins C."/>
            <person name="Kim C.-K."/>
            <person name="Kim J.S."/>
            <person name="Ahn B.O."/>
            <person name="Rhee S.Y."/>
            <person name="Sohng J.K."/>
        </authorList>
    </citation>
    <scope>NUCLEOTIDE SEQUENCE</scope>
    <source>
        <tissue evidence="1">Leaf</tissue>
    </source>
</reference>
<proteinExistence type="predicted"/>
<gene>
    <name evidence="1" type="ORF">G2W53_007867</name>
</gene>
<protein>
    <submittedName>
        <fullName evidence="1">Uncharacterized protein</fullName>
    </submittedName>
</protein>
<comment type="caution">
    <text evidence="1">The sequence shown here is derived from an EMBL/GenBank/DDBJ whole genome shotgun (WGS) entry which is preliminary data.</text>
</comment>